<evidence type="ECO:0000256" key="1">
    <source>
        <dbReference type="PIRSR" id="PIRSR004789-50"/>
    </source>
</evidence>
<feature type="binding site" evidence="2">
    <location>
        <position position="182"/>
    </location>
    <ligand>
        <name>Fe cation</name>
        <dbReference type="ChEBI" id="CHEBI:24875"/>
        <label>2</label>
    </ligand>
</feature>
<dbReference type="Proteomes" id="UP000249762">
    <property type="component" value="Unassembled WGS sequence"/>
</dbReference>
<dbReference type="PANTHER" id="PTHR36303:SF1">
    <property type="entry name" value="2',3'-CYCLIC-NUCLEOTIDE 2'-PHOSPHODIESTERASE"/>
    <property type="match status" value="1"/>
</dbReference>
<dbReference type="SUPFAM" id="SSF56300">
    <property type="entry name" value="Metallo-dependent phosphatases"/>
    <property type="match status" value="1"/>
</dbReference>
<dbReference type="AlphaFoldDB" id="A0A328PNK1"/>
<name>A0A328PNK1_9MOLU</name>
<dbReference type="GO" id="GO:0004113">
    <property type="term" value="F:2',3'-cyclic-nucleotide 3'-phosphodiesterase activity"/>
    <property type="evidence" value="ECO:0007669"/>
    <property type="project" value="TreeGrafter"/>
</dbReference>
<dbReference type="Pfam" id="PF13277">
    <property type="entry name" value="YmdB"/>
    <property type="match status" value="1"/>
</dbReference>
<dbReference type="OrthoDB" id="9801109at2"/>
<dbReference type="NCBIfam" id="TIGR00282">
    <property type="entry name" value="TIGR00282 family metallophosphoesterase"/>
    <property type="match status" value="1"/>
</dbReference>
<feature type="binding site" evidence="2">
    <location>
        <position position="207"/>
    </location>
    <ligand>
        <name>Fe cation</name>
        <dbReference type="ChEBI" id="CHEBI:24875"/>
        <label>2</label>
    </ligand>
</feature>
<accession>A0A328PNK1</accession>
<keyword evidence="4" id="KW-1185">Reference proteome</keyword>
<gene>
    <name evidence="3" type="ORF">DNK47_00335</name>
</gene>
<evidence type="ECO:0000313" key="4">
    <source>
        <dbReference type="Proteomes" id="UP000249762"/>
    </source>
</evidence>
<proteinExistence type="predicted"/>
<feature type="binding site" evidence="2">
    <location>
        <position position="31"/>
    </location>
    <ligand>
        <name>Fe cation</name>
        <dbReference type="ChEBI" id="CHEBI:24875"/>
        <label>1</label>
    </ligand>
</feature>
<dbReference type="EMBL" id="QKVO01000001">
    <property type="protein sequence ID" value="RAO95295.1"/>
    <property type="molecule type" value="Genomic_DNA"/>
</dbReference>
<dbReference type="Gene3D" id="3.60.21.10">
    <property type="match status" value="1"/>
</dbReference>
<sequence length="303" mass="33722">MLNPLNLNFQLFQVNQNHPSDKLLKVLFIGDIFGKSGRTIIREQLSELKKKHSIDLVIANAENSAHGKGVTPKILNQLMEVGVNFFTLGNHSWAKKESLLTLFDTYSNLVRPLNLKESFKYCSLGEGSREIIIKGIKIRVTNLMGNSVVFKGNQSNCFLSFSKLLDQLNATSFKGIHIVDLHAETTSEKNAFLWAFNGKVSAVLGTHTHVPTNDWIITEEGTAYITDVGMTGPSSGVIGGAKAGIIEKFFYPEKRFILEPQEGPRQLCSVLLTFDTESCKAIDIKPIILREGFEVDQYKLTIS</sequence>
<organism evidence="3 4">
    <name type="scientific">Mycoplasma wenyonii</name>
    <dbReference type="NCBI Taxonomy" id="65123"/>
    <lineage>
        <taxon>Bacteria</taxon>
        <taxon>Bacillati</taxon>
        <taxon>Mycoplasmatota</taxon>
        <taxon>Mollicutes</taxon>
        <taxon>Mycoplasmataceae</taxon>
        <taxon>Mycoplasma</taxon>
    </lineage>
</organism>
<dbReference type="PIRSF" id="PIRSF004789">
    <property type="entry name" value="DR1281"/>
    <property type="match status" value="1"/>
</dbReference>
<feature type="binding site" evidence="2">
    <location>
        <position position="209"/>
    </location>
    <ligand>
        <name>Fe cation</name>
        <dbReference type="ChEBI" id="CHEBI:24875"/>
        <label>1</label>
    </ligand>
</feature>
<feature type="binding site" evidence="2">
    <location>
        <position position="62"/>
    </location>
    <ligand>
        <name>Fe cation</name>
        <dbReference type="ChEBI" id="CHEBI:24875"/>
        <label>2</label>
    </ligand>
</feature>
<dbReference type="InterPro" id="IPR005235">
    <property type="entry name" value="YmdB-like"/>
</dbReference>
<reference evidence="4" key="1">
    <citation type="submission" date="2018-06" db="EMBL/GenBank/DDBJ databases">
        <authorList>
            <person name="Martinez Ocampo F."/>
            <person name="Quiroz Castaneda R.E."/>
            <person name="Rojas Lopez X."/>
        </authorList>
    </citation>
    <scope>NUCLEOTIDE SEQUENCE [LARGE SCALE GENOMIC DNA]</scope>
    <source>
        <strain evidence="4">INIFAP02</strain>
    </source>
</reference>
<dbReference type="InterPro" id="IPR029052">
    <property type="entry name" value="Metallo-depent_PP-like"/>
</dbReference>
<keyword evidence="2" id="KW-0479">Metal-binding</keyword>
<dbReference type="GO" id="GO:0046872">
    <property type="term" value="F:metal ion binding"/>
    <property type="evidence" value="ECO:0007669"/>
    <property type="project" value="UniProtKB-KW"/>
</dbReference>
<protein>
    <submittedName>
        <fullName evidence="3">TIGR00282 family metallophosphoesterase</fullName>
    </submittedName>
</protein>
<dbReference type="PANTHER" id="PTHR36303">
    <property type="entry name" value="2',3'-CYCLIC-NUCLEOTIDE 2'-PHOSPHODIESTERASE"/>
    <property type="match status" value="1"/>
</dbReference>
<evidence type="ECO:0000313" key="3">
    <source>
        <dbReference type="EMBL" id="RAO95295.1"/>
    </source>
</evidence>
<feature type="binding site" evidence="2">
    <location>
        <position position="90"/>
    </location>
    <ligand>
        <name>Fe cation</name>
        <dbReference type="ChEBI" id="CHEBI:24875"/>
        <label>2</label>
    </ligand>
</feature>
<feature type="active site" description="Proton donor" evidence="1">
    <location>
        <position position="91"/>
    </location>
</feature>
<evidence type="ECO:0000256" key="2">
    <source>
        <dbReference type="PIRSR" id="PIRSR004789-51"/>
    </source>
</evidence>
<feature type="binding site" evidence="2">
    <location>
        <position position="63"/>
    </location>
    <ligand>
        <name>Fe cation</name>
        <dbReference type="ChEBI" id="CHEBI:24875"/>
        <label>1</label>
    </ligand>
</feature>
<feature type="binding site" evidence="2">
    <location>
        <position position="62"/>
    </location>
    <ligand>
        <name>Fe cation</name>
        <dbReference type="ChEBI" id="CHEBI:24875"/>
        <label>1</label>
    </ligand>
</feature>
<comment type="caution">
    <text evidence="3">The sequence shown here is derived from an EMBL/GenBank/DDBJ whole genome shotgun (WGS) entry which is preliminary data.</text>
</comment>